<dbReference type="PROSITE" id="PS00039">
    <property type="entry name" value="DEAD_ATP_HELICASE"/>
    <property type="match status" value="1"/>
</dbReference>
<dbReference type="Pfam" id="PF00270">
    <property type="entry name" value="DEAD"/>
    <property type="match status" value="1"/>
</dbReference>
<dbReference type="GO" id="GO:0003676">
    <property type="term" value="F:nucleic acid binding"/>
    <property type="evidence" value="ECO:0007669"/>
    <property type="project" value="InterPro"/>
</dbReference>
<evidence type="ECO:0000313" key="13">
    <source>
        <dbReference type="Proteomes" id="UP000002675"/>
    </source>
</evidence>
<evidence type="ECO:0000259" key="9">
    <source>
        <dbReference type="PROSITE" id="PS51192"/>
    </source>
</evidence>
<dbReference type="EMBL" id="BA000038">
    <property type="protein sequence ID" value="BAC96965.1"/>
    <property type="molecule type" value="Genomic_DNA"/>
</dbReference>
<dbReference type="InterPro" id="IPR027417">
    <property type="entry name" value="P-loop_NTPase"/>
</dbReference>
<dbReference type="Gene3D" id="3.40.50.300">
    <property type="entry name" value="P-loop containing nucleotide triphosphate hydrolases"/>
    <property type="match status" value="2"/>
</dbReference>
<evidence type="ECO:0000259" key="10">
    <source>
        <dbReference type="PROSITE" id="PS51194"/>
    </source>
</evidence>
<dbReference type="Proteomes" id="UP000002675">
    <property type="component" value="Chromosome II"/>
</dbReference>
<dbReference type="HOGENOM" id="CLU_003041_28_3_6"/>
<dbReference type="PROSITE" id="PS51192">
    <property type="entry name" value="HELICASE_ATP_BIND_1"/>
    <property type="match status" value="1"/>
</dbReference>
<sequence>MCGHLYRRTIIVCLRKRSMSFASQGFAPEVVKALEECGYEKLTPIQQKAIPVARRGHDIFATAQTGTGKTAAFSLPLIQQLLESGKSASRKTARALIFAPTRELAEQIADNIKAYTKYTNLSVAAIFGGRKMSSQERMLENGVDILVATPGRLEEHIESGNVSVANIEFLVFDEADRILDMGFINAVRKIMLDVETNPQIMMFSATTSSQLNELSKDILRKPKRIAVERENTTAHTVAHVLYPVDQERKTELLSELIGRKNWQQVLVFVNYKETANDIVKELKLDGIKANVCHGDKAQSARRRALEEFKEGKVRVMVATDVAARGLDIEDLPHVVNYDMPFLAEDYVHRIGRTGRAGKQGHAVSFVNREEELTVVQVENLIQQRIRRIELAGYEPKSREAYIDKLNSKPSFKNRQGRRNNANEPTDQAAAERRLAMMKRIKARRN</sequence>
<evidence type="ECO:0000259" key="11">
    <source>
        <dbReference type="PROSITE" id="PS51195"/>
    </source>
</evidence>
<dbReference type="InterPro" id="IPR050079">
    <property type="entry name" value="DEAD_box_RNA_helicase"/>
</dbReference>
<feature type="domain" description="Helicase ATP-binding" evidence="9">
    <location>
        <begin position="50"/>
        <end position="225"/>
    </location>
</feature>
<dbReference type="SMART" id="SM00487">
    <property type="entry name" value="DEXDc"/>
    <property type="match status" value="1"/>
</dbReference>
<feature type="region of interest" description="Disordered" evidence="8">
    <location>
        <begin position="403"/>
        <end position="429"/>
    </location>
</feature>
<dbReference type="SMART" id="SM00490">
    <property type="entry name" value="HELICc"/>
    <property type="match status" value="1"/>
</dbReference>
<dbReference type="CDD" id="cd00268">
    <property type="entry name" value="DEADc"/>
    <property type="match status" value="1"/>
</dbReference>
<feature type="compositionally biased region" description="Polar residues" evidence="8">
    <location>
        <begin position="407"/>
        <end position="425"/>
    </location>
</feature>
<keyword evidence="2 7" id="KW-0378">Hydrolase</keyword>
<evidence type="ECO:0000256" key="2">
    <source>
        <dbReference type="ARBA" id="ARBA00022801"/>
    </source>
</evidence>
<dbReference type="AlphaFoldDB" id="Q7MDU7"/>
<feature type="short sequence motif" description="Q motif" evidence="6">
    <location>
        <begin position="19"/>
        <end position="47"/>
    </location>
</feature>
<dbReference type="CDD" id="cd18787">
    <property type="entry name" value="SF2_C_DEAD"/>
    <property type="match status" value="1"/>
</dbReference>
<evidence type="ECO:0000256" key="5">
    <source>
        <dbReference type="ARBA" id="ARBA00038437"/>
    </source>
</evidence>
<dbReference type="eggNOG" id="COG0513">
    <property type="taxonomic scope" value="Bacteria"/>
</dbReference>
<dbReference type="Pfam" id="PF00271">
    <property type="entry name" value="Helicase_C"/>
    <property type="match status" value="1"/>
</dbReference>
<reference evidence="12 13" key="1">
    <citation type="journal article" date="2003" name="Genome Res.">
        <title>Comparative genome analysis of Vibrio vulnificus, a marine pathogen.</title>
        <authorList>
            <person name="Chen C.Y."/>
            <person name="Wu K.M."/>
            <person name="Chang Y.C."/>
            <person name="Chang C.H."/>
            <person name="Tsai H.C."/>
            <person name="Liao T.L."/>
            <person name="Liu Y.M."/>
            <person name="Chen H.J."/>
            <person name="Shen A.B."/>
            <person name="Li J.C."/>
            <person name="Su T.L."/>
            <person name="Shao C.P."/>
            <person name="Lee C.T."/>
            <person name="Hor L.I."/>
            <person name="Tsai S.F."/>
        </authorList>
    </citation>
    <scope>NUCLEOTIDE SEQUENCE [LARGE SCALE GENOMIC DNA]</scope>
    <source>
        <strain evidence="12 13">YJ016</strain>
    </source>
</reference>
<proteinExistence type="inferred from homology"/>
<evidence type="ECO:0000256" key="7">
    <source>
        <dbReference type="RuleBase" id="RU000492"/>
    </source>
</evidence>
<keyword evidence="3 7" id="KW-0347">Helicase</keyword>
<accession>Q7MDU7</accession>
<comment type="similarity">
    <text evidence="5 7">Belongs to the DEAD box helicase family.</text>
</comment>
<evidence type="ECO:0000256" key="3">
    <source>
        <dbReference type="ARBA" id="ARBA00022806"/>
    </source>
</evidence>
<evidence type="ECO:0000256" key="8">
    <source>
        <dbReference type="SAM" id="MobiDB-lite"/>
    </source>
</evidence>
<feature type="domain" description="DEAD-box RNA helicase Q" evidence="11">
    <location>
        <begin position="19"/>
        <end position="47"/>
    </location>
</feature>
<feature type="domain" description="Helicase C-terminal" evidence="10">
    <location>
        <begin position="248"/>
        <end position="396"/>
    </location>
</feature>
<evidence type="ECO:0000256" key="4">
    <source>
        <dbReference type="ARBA" id="ARBA00022840"/>
    </source>
</evidence>
<keyword evidence="1 7" id="KW-0547">Nucleotide-binding</keyword>
<dbReference type="InterPro" id="IPR044742">
    <property type="entry name" value="DEAD/DEAH_RhlB"/>
</dbReference>
<dbReference type="STRING" id="672.VV93_v1c38800"/>
<organism evidence="12 13">
    <name type="scientific">Vibrio vulnificus (strain YJ016)</name>
    <dbReference type="NCBI Taxonomy" id="196600"/>
    <lineage>
        <taxon>Bacteria</taxon>
        <taxon>Pseudomonadati</taxon>
        <taxon>Pseudomonadota</taxon>
        <taxon>Gammaproteobacteria</taxon>
        <taxon>Vibrionales</taxon>
        <taxon>Vibrionaceae</taxon>
        <taxon>Vibrio</taxon>
    </lineage>
</organism>
<dbReference type="PANTHER" id="PTHR47959">
    <property type="entry name" value="ATP-DEPENDENT RNA HELICASE RHLE-RELATED"/>
    <property type="match status" value="1"/>
</dbReference>
<dbReference type="GO" id="GO:0005524">
    <property type="term" value="F:ATP binding"/>
    <property type="evidence" value="ECO:0007669"/>
    <property type="project" value="UniProtKB-KW"/>
</dbReference>
<dbReference type="GO" id="GO:0005829">
    <property type="term" value="C:cytosol"/>
    <property type="evidence" value="ECO:0007669"/>
    <property type="project" value="TreeGrafter"/>
</dbReference>
<evidence type="ECO:0000256" key="6">
    <source>
        <dbReference type="PROSITE-ProRule" id="PRU00552"/>
    </source>
</evidence>
<dbReference type="InterPro" id="IPR014014">
    <property type="entry name" value="RNA_helicase_DEAD_Q_motif"/>
</dbReference>
<dbReference type="PROSITE" id="PS51194">
    <property type="entry name" value="HELICASE_CTER"/>
    <property type="match status" value="1"/>
</dbReference>
<dbReference type="KEGG" id="vvy:VVA0939"/>
<dbReference type="InterPro" id="IPR000629">
    <property type="entry name" value="RNA-helicase_DEAD-box_CS"/>
</dbReference>
<evidence type="ECO:0000256" key="1">
    <source>
        <dbReference type="ARBA" id="ARBA00022741"/>
    </source>
</evidence>
<protein>
    <submittedName>
        <fullName evidence="12">DNA and RNA helicase</fullName>
    </submittedName>
</protein>
<dbReference type="InterPro" id="IPR014001">
    <property type="entry name" value="Helicase_ATP-bd"/>
</dbReference>
<evidence type="ECO:0000313" key="12">
    <source>
        <dbReference type="EMBL" id="BAC96965.1"/>
    </source>
</evidence>
<keyword evidence="4 7" id="KW-0067">ATP-binding</keyword>
<dbReference type="GO" id="GO:0003724">
    <property type="term" value="F:RNA helicase activity"/>
    <property type="evidence" value="ECO:0007669"/>
    <property type="project" value="InterPro"/>
</dbReference>
<dbReference type="InterPro" id="IPR001650">
    <property type="entry name" value="Helicase_C-like"/>
</dbReference>
<gene>
    <name evidence="12" type="ordered locus">VVA0939</name>
</gene>
<dbReference type="SUPFAM" id="SSF52540">
    <property type="entry name" value="P-loop containing nucleoside triphosphate hydrolases"/>
    <property type="match status" value="1"/>
</dbReference>
<dbReference type="InterPro" id="IPR011545">
    <property type="entry name" value="DEAD/DEAH_box_helicase_dom"/>
</dbReference>
<dbReference type="PROSITE" id="PS51195">
    <property type="entry name" value="Q_MOTIF"/>
    <property type="match status" value="1"/>
</dbReference>
<dbReference type="PANTHER" id="PTHR47959:SF13">
    <property type="entry name" value="ATP-DEPENDENT RNA HELICASE RHLE"/>
    <property type="match status" value="1"/>
</dbReference>
<dbReference type="GO" id="GO:0016787">
    <property type="term" value="F:hydrolase activity"/>
    <property type="evidence" value="ECO:0007669"/>
    <property type="project" value="UniProtKB-KW"/>
</dbReference>
<name>Q7MDU7_VIBVY</name>